<dbReference type="GO" id="GO:0005524">
    <property type="term" value="F:ATP binding"/>
    <property type="evidence" value="ECO:0007669"/>
    <property type="project" value="UniProtKB-KW"/>
</dbReference>
<dbReference type="PANTHER" id="PTHR20953">
    <property type="entry name" value="KINASE-RELATED"/>
    <property type="match status" value="1"/>
</dbReference>
<evidence type="ECO:0000313" key="4">
    <source>
        <dbReference type="EMBL" id="QGG46562.1"/>
    </source>
</evidence>
<gene>
    <name evidence="4" type="primary">spoIIIAA</name>
    <name evidence="4" type="ORF">FTV88_0383</name>
</gene>
<evidence type="ECO:0000259" key="3">
    <source>
        <dbReference type="SMART" id="SM00382"/>
    </source>
</evidence>
<keyword evidence="5" id="KW-1185">Reference proteome</keyword>
<feature type="domain" description="AAA+ ATPase" evidence="3">
    <location>
        <begin position="189"/>
        <end position="337"/>
    </location>
</feature>
<organism evidence="4 5">
    <name type="scientific">Heliorestis convoluta</name>
    <dbReference type="NCBI Taxonomy" id="356322"/>
    <lineage>
        <taxon>Bacteria</taxon>
        <taxon>Bacillati</taxon>
        <taxon>Bacillota</taxon>
        <taxon>Clostridia</taxon>
        <taxon>Eubacteriales</taxon>
        <taxon>Heliobacteriaceae</taxon>
        <taxon>Heliorestis</taxon>
    </lineage>
</organism>
<evidence type="ECO:0000256" key="2">
    <source>
        <dbReference type="ARBA" id="ARBA00022840"/>
    </source>
</evidence>
<reference evidence="5" key="1">
    <citation type="submission" date="2019-11" db="EMBL/GenBank/DDBJ databases">
        <title>Genome sequence of Heliorestis convoluta strain HH, an alkaliphilic and minimalistic phototrophic bacterium from a soda lake in Egypt.</title>
        <authorList>
            <person name="Dewey E.D."/>
            <person name="Stokes L.M."/>
            <person name="Burchell B.M."/>
            <person name="Shaffer K.N."/>
            <person name="Huntington A.M."/>
            <person name="Baker J.M."/>
            <person name="Nadendla S."/>
            <person name="Giglio M.G."/>
            <person name="Touchman J.W."/>
            <person name="Blankenship R.E."/>
            <person name="Madigan M.T."/>
            <person name="Sattley W.M."/>
        </authorList>
    </citation>
    <scope>NUCLEOTIDE SEQUENCE [LARGE SCALE GENOMIC DNA]</scope>
    <source>
        <strain evidence="5">HH</strain>
    </source>
</reference>
<dbReference type="InterPro" id="IPR027417">
    <property type="entry name" value="P-loop_NTPase"/>
</dbReference>
<dbReference type="InterPro" id="IPR003593">
    <property type="entry name" value="AAA+_ATPase"/>
</dbReference>
<dbReference type="Proteomes" id="UP000366051">
    <property type="component" value="Chromosome"/>
</dbReference>
<keyword evidence="1" id="KW-0547">Nucleotide-binding</keyword>
<dbReference type="Pfam" id="PF19568">
    <property type="entry name" value="Spore_III_AA"/>
    <property type="match status" value="1"/>
</dbReference>
<name>A0A5Q2N021_9FIRM</name>
<dbReference type="NCBIfam" id="TIGR02858">
    <property type="entry name" value="spore_III_AA"/>
    <property type="match status" value="1"/>
</dbReference>
<dbReference type="AlphaFoldDB" id="A0A5Q2N021"/>
<protein>
    <submittedName>
        <fullName evidence="4">Stage III sporulation protein AA</fullName>
    </submittedName>
</protein>
<dbReference type="RefSeq" id="WP_243137255.1">
    <property type="nucleotide sequence ID" value="NZ_CP045875.1"/>
</dbReference>
<dbReference type="KEGG" id="hcv:FTV88_0383"/>
<proteinExistence type="predicted"/>
<keyword evidence="2" id="KW-0067">ATP-binding</keyword>
<dbReference type="PANTHER" id="PTHR20953:SF3">
    <property type="entry name" value="P-LOOP CONTAINING NUCLEOSIDE TRIPHOSPHATE HYDROLASES SUPERFAMILY PROTEIN"/>
    <property type="match status" value="1"/>
</dbReference>
<dbReference type="Gene3D" id="3.40.50.300">
    <property type="entry name" value="P-loop containing nucleotide triphosphate hydrolases"/>
    <property type="match status" value="1"/>
</dbReference>
<evidence type="ECO:0000256" key="1">
    <source>
        <dbReference type="ARBA" id="ARBA00022741"/>
    </source>
</evidence>
<accession>A0A5Q2N021</accession>
<dbReference type="SUPFAM" id="SSF52540">
    <property type="entry name" value="P-loop containing nucleoside triphosphate hydrolases"/>
    <property type="match status" value="1"/>
</dbReference>
<evidence type="ECO:0000313" key="5">
    <source>
        <dbReference type="Proteomes" id="UP000366051"/>
    </source>
</evidence>
<dbReference type="InterPro" id="IPR014217">
    <property type="entry name" value="Spore_III_AA"/>
</dbReference>
<dbReference type="InterPro" id="IPR045735">
    <property type="entry name" value="Spore_III_AA_AAA+_ATPase"/>
</dbReference>
<dbReference type="EMBL" id="CP045875">
    <property type="protein sequence ID" value="QGG46562.1"/>
    <property type="molecule type" value="Genomic_DNA"/>
</dbReference>
<sequence>MRVTWDREAKKSTTLKTKPKVQTLQVTSSSTSETSLLDQESSLGLESGWVDRLLPYLAPTLRPLITEILQDPTISLANVSEIRLRSGRPLNIVCTHGDILLRSTTAEELLQTLHLMSECSIYAFEEEFRQGFLTLPGGYRVGLAGRVVLEGGKVKTIHPVSSLNIRIARQITGIADSIIPYLRGPEERPFLSTLILSPPGGGKTTLLRDIVRQISTGCPSLNLPGMTVGLVDERSEIAASYRGVPQNDIGPRTDVLDGCPKSEGLLRMLRSLSPKVLATDEIGRTEDVLAVEEAMHCGVSLLATAHGYQYSDMDKRPGLQAMKKLTIFQRIIILSPRPQPGTIKAIYNEEGKKLK</sequence>
<dbReference type="SMART" id="SM00382">
    <property type="entry name" value="AAA"/>
    <property type="match status" value="1"/>
</dbReference>